<reference evidence="1 2" key="1">
    <citation type="journal article" date="2024" name="Front. Microbiol.">
        <title>Transcriptomic insights into the dominance of two phototrophs throughout the water column of a tropical hypersaline-alkaline crater lake (Dziani Dzaha, Mayotte).</title>
        <authorList>
            <person name="Duperron S."/>
            <person name="Halary S."/>
            <person name="Bouly J.-P."/>
            <person name="Roussel T."/>
            <person name="Hugoni M."/>
            <person name="Bruto M."/>
            <person name="Oger P."/>
            <person name="Duval C."/>
            <person name="Woo A."/>
            <person name="Jezequiel D."/>
            <person name="Ader M."/>
            <person name="Leboulanger C."/>
            <person name="Agogue H."/>
            <person name="Grossi V."/>
            <person name="Trousselier M."/>
            <person name="Bernard C."/>
        </authorList>
    </citation>
    <scope>NUCLEOTIDE SEQUENCE [LARGE SCALE GENOMIC DNA]</scope>
    <source>
        <strain evidence="1 2">PMC 851.14</strain>
    </source>
</reference>
<comment type="caution">
    <text evidence="1">The sequence shown here is derived from an EMBL/GenBank/DDBJ whole genome shotgun (WGS) entry which is preliminary data.</text>
</comment>
<proteinExistence type="predicted"/>
<dbReference type="EMBL" id="JBBWYZ010000085">
    <property type="protein sequence ID" value="MEK9515467.1"/>
    <property type="molecule type" value="Genomic_DNA"/>
</dbReference>
<accession>A0ABU9EU71</accession>
<keyword evidence="2" id="KW-1185">Reference proteome</keyword>
<feature type="non-terminal residue" evidence="1">
    <location>
        <position position="105"/>
    </location>
</feature>
<evidence type="ECO:0000313" key="2">
    <source>
        <dbReference type="Proteomes" id="UP001387447"/>
    </source>
</evidence>
<name>A0ABU9EU71_LIMFS</name>
<protein>
    <submittedName>
        <fullName evidence="1">Uncharacterized protein</fullName>
    </submittedName>
</protein>
<gene>
    <name evidence="1" type="ORF">AAEJ74_28670</name>
</gene>
<dbReference type="Proteomes" id="UP001387447">
    <property type="component" value="Unassembled WGS sequence"/>
</dbReference>
<sequence>MAIHSYYWYTSWDVRFFPSGSSANNHQPELPPSLPILRDDMNKECCEDSTKMIREIHKALGVRKLLDKSFQVPANMMMPEGRGNHQNKDYLEIMSDLFKTIDNYG</sequence>
<organism evidence="1 2">
    <name type="scientific">Limnospira fusiformis PMC 851.14</name>
    <dbReference type="NCBI Taxonomy" id="2219512"/>
    <lineage>
        <taxon>Bacteria</taxon>
        <taxon>Bacillati</taxon>
        <taxon>Cyanobacteriota</taxon>
        <taxon>Cyanophyceae</taxon>
        <taxon>Oscillatoriophycideae</taxon>
        <taxon>Oscillatoriales</taxon>
        <taxon>Sirenicapillariaceae</taxon>
        <taxon>Limnospira</taxon>
    </lineage>
</organism>
<evidence type="ECO:0000313" key="1">
    <source>
        <dbReference type="EMBL" id="MEK9515467.1"/>
    </source>
</evidence>